<evidence type="ECO:0000313" key="7">
    <source>
        <dbReference type="EMBL" id="SNR43452.1"/>
    </source>
</evidence>
<feature type="domain" description="Glycosyl-hydrolase 97 catalytic" evidence="4">
    <location>
        <begin position="292"/>
        <end position="470"/>
    </location>
</feature>
<evidence type="ECO:0000313" key="8">
    <source>
        <dbReference type="Proteomes" id="UP000198384"/>
    </source>
</evidence>
<proteinExistence type="predicted"/>
<dbReference type="AlphaFoldDB" id="A0A238WA71"/>
<dbReference type="OrthoDB" id="57532at2"/>
<dbReference type="PANTHER" id="PTHR35803:SF1">
    <property type="entry name" value="GLUCAN 1,4-ALPHA-GLUCOSIDASE SUSB"/>
    <property type="match status" value="1"/>
</dbReference>
<comment type="cofactor">
    <cofactor evidence="1">
        <name>Ca(2+)</name>
        <dbReference type="ChEBI" id="CHEBI:29108"/>
    </cofactor>
</comment>
<dbReference type="InterPro" id="IPR013785">
    <property type="entry name" value="Aldolase_TIM"/>
</dbReference>
<dbReference type="Proteomes" id="UP000198384">
    <property type="component" value="Unassembled WGS sequence"/>
</dbReference>
<keyword evidence="8" id="KW-1185">Reference proteome</keyword>
<dbReference type="InterPro" id="IPR014718">
    <property type="entry name" value="GH-type_carb-bd"/>
</dbReference>
<dbReference type="Gene3D" id="3.20.20.70">
    <property type="entry name" value="Aldolase class I"/>
    <property type="match status" value="1"/>
</dbReference>
<comment type="subunit">
    <text evidence="2">Monomer.</text>
</comment>
<feature type="domain" description="Glycosyl-hydrolase 97 N-terminal" evidence="5">
    <location>
        <begin position="28"/>
        <end position="274"/>
    </location>
</feature>
<dbReference type="EMBL" id="FZNT01000003">
    <property type="protein sequence ID" value="SNR43452.1"/>
    <property type="molecule type" value="Genomic_DNA"/>
</dbReference>
<keyword evidence="3" id="KW-0106">Calcium</keyword>
<protein>
    <submittedName>
        <fullName evidence="7">Alpha-glucosidase</fullName>
    </submittedName>
</protein>
<dbReference type="InterPro" id="IPR052720">
    <property type="entry name" value="Glycosyl_hydrolase_97"/>
</dbReference>
<accession>A0A238WA71</accession>
<evidence type="ECO:0000256" key="3">
    <source>
        <dbReference type="ARBA" id="ARBA00022837"/>
    </source>
</evidence>
<organism evidence="7 8">
    <name type="scientific">Lutibacter agarilyticus</name>
    <dbReference type="NCBI Taxonomy" id="1109740"/>
    <lineage>
        <taxon>Bacteria</taxon>
        <taxon>Pseudomonadati</taxon>
        <taxon>Bacteroidota</taxon>
        <taxon>Flavobacteriia</taxon>
        <taxon>Flavobacteriales</taxon>
        <taxon>Flavobacteriaceae</taxon>
        <taxon>Lutibacter</taxon>
    </lineage>
</organism>
<dbReference type="PANTHER" id="PTHR35803">
    <property type="entry name" value="GLUCAN 1,4-ALPHA-GLUCOSIDASE SUSB-RELATED"/>
    <property type="match status" value="1"/>
</dbReference>
<evidence type="ECO:0000259" key="5">
    <source>
        <dbReference type="Pfam" id="PF14508"/>
    </source>
</evidence>
<evidence type="ECO:0000256" key="2">
    <source>
        <dbReference type="ARBA" id="ARBA00011245"/>
    </source>
</evidence>
<feature type="domain" description="Glycosyl-hydrolase 97 C-terminal oligomerisation" evidence="6">
    <location>
        <begin position="563"/>
        <end position="664"/>
    </location>
</feature>
<sequence length="668" mass="76153">MIKPLSIILLIIICISCSQEEKNSTHKVSSPKANNEITFELTNGNPTYSVKHGDINVLNNSNLGFVFKNNDSLCENFEVLTIEESTFDKTWEQVWGEKQFIQNNYNQLSVTLQEKTANKRKIEIQFRAFDDGIALRYIFPQQGIDHLVIMDELTSFNLSADGDAWWIGAYQDNRYEYLTTKSLVSDLDTVHTPLTIKSNSGLSLSFHEANLKDFASMTLGKTKGTELKVDLVPWADGDRVKTNGTFKTPWRTLQIAETPGELITSYLILNLNDPNKIEDTSWIKPSKYLGIWWGMHIGKYTFWESETQGATTKNAFKYIDYCKKLGIDHLLIEGWNKGWTTAWYENAMHKFSFTQEADNFDLKKVTDYAKKNEVNIIGYHETGSNIINYLDQIDAGMQLYKDVGIHDVKIGQVGSRLNMKEWHHGQFGVNYYRFVLEKALEYQLTVNFHEPIKDTGERRTYPNMMAREGARGQEYNAWSDGNPPSHTATIPFTRMLAGPMDFTPGVLDVEINQGFEGRDVHTTAAKQLALYVVLYSPIQMLADLPENYDSNPAFKFLHDVPVDWEDTKVLNAEIGEYITTVRKDRFSDDWYLGSLTNEKSRLFDIELSFLDSNAIYEAQIYADAKGITWNKNASEVVISTKEVTASDTLQINLAEGGGAAIRFKKKDK</sequence>
<dbReference type="Pfam" id="PF14508">
    <property type="entry name" value="GH97_N"/>
    <property type="match status" value="1"/>
</dbReference>
<dbReference type="InterPro" id="IPR029483">
    <property type="entry name" value="GH97_C"/>
</dbReference>
<dbReference type="GO" id="GO:0030246">
    <property type="term" value="F:carbohydrate binding"/>
    <property type="evidence" value="ECO:0007669"/>
    <property type="project" value="InterPro"/>
</dbReference>
<dbReference type="Pfam" id="PF10566">
    <property type="entry name" value="Glyco_hydro_97"/>
    <property type="match status" value="1"/>
</dbReference>
<name>A0A238WA71_9FLAO</name>
<dbReference type="RefSeq" id="WP_089380691.1">
    <property type="nucleotide sequence ID" value="NZ_FZNT01000003.1"/>
</dbReference>
<dbReference type="Gene3D" id="2.70.98.10">
    <property type="match status" value="1"/>
</dbReference>
<evidence type="ECO:0000259" key="6">
    <source>
        <dbReference type="Pfam" id="PF14509"/>
    </source>
</evidence>
<evidence type="ECO:0000259" key="4">
    <source>
        <dbReference type="Pfam" id="PF10566"/>
    </source>
</evidence>
<evidence type="ECO:0000256" key="1">
    <source>
        <dbReference type="ARBA" id="ARBA00001913"/>
    </source>
</evidence>
<gene>
    <name evidence="7" type="ORF">SAMN06265371_1034</name>
</gene>
<dbReference type="InterPro" id="IPR029486">
    <property type="entry name" value="GH97_N"/>
</dbReference>
<dbReference type="Pfam" id="PF14509">
    <property type="entry name" value="GH97_C"/>
    <property type="match status" value="1"/>
</dbReference>
<reference evidence="7 8" key="1">
    <citation type="submission" date="2017-06" db="EMBL/GenBank/DDBJ databases">
        <authorList>
            <person name="Kim H.J."/>
            <person name="Triplett B.A."/>
        </authorList>
    </citation>
    <scope>NUCLEOTIDE SEQUENCE [LARGE SCALE GENOMIC DNA]</scope>
    <source>
        <strain evidence="7 8">DSM 29150</strain>
    </source>
</reference>
<dbReference type="InterPro" id="IPR019563">
    <property type="entry name" value="GH97_catalytic"/>
</dbReference>